<sequence>MEIFTHLLMGTLPCFLLLGKISPEAIIFLWIMAFFPDVDLFVDPFAKKRNLYFLSHKAASHSYIIGIMITGIISVFLSLLRGVPFFEIWVAGTIGFSIHISLDFFGASKIPLFYPFSKREFRIIADRAINPLLGLFSGINLLILLAYYFITPYYHVFMALASFYLIIYMGYFGIRMLLRIIVQLRLPKGSYYIPGFIPFFYLIYTRNSSEKSIQYTLNRKFTFSLKQKPLLNQKFSKDTEEMTYIEQAMKISQDYRFFHKWNSIIPFVRENKQRVNVVLILAESYSKNRSYFLSVVIHKETKQILSTEDGFGPFQVWKNMEF</sequence>
<dbReference type="PANTHER" id="PTHR40031">
    <property type="entry name" value="HYPOTHETICAL MEMBRANE SPANNING PROTEIN"/>
    <property type="match status" value="1"/>
</dbReference>
<feature type="transmembrane region" description="Helical" evidence="1">
    <location>
        <begin position="156"/>
        <end position="174"/>
    </location>
</feature>
<reference evidence="2" key="1">
    <citation type="journal article" date="2015" name="Nature">
        <title>Complex archaea that bridge the gap between prokaryotes and eukaryotes.</title>
        <authorList>
            <person name="Spang A."/>
            <person name="Saw J.H."/>
            <person name="Jorgensen S.L."/>
            <person name="Zaremba-Niedzwiedzka K."/>
            <person name="Martijn J."/>
            <person name="Lind A.E."/>
            <person name="van Eijk R."/>
            <person name="Schleper C."/>
            <person name="Guy L."/>
            <person name="Ettema T.J."/>
        </authorList>
    </citation>
    <scope>NUCLEOTIDE SEQUENCE</scope>
</reference>
<dbReference type="EMBL" id="LAZR01002712">
    <property type="protein sequence ID" value="KKN26520.1"/>
    <property type="molecule type" value="Genomic_DNA"/>
</dbReference>
<dbReference type="AlphaFoldDB" id="A0A0F9P3X0"/>
<feature type="transmembrane region" description="Helical" evidence="1">
    <location>
        <begin position="63"/>
        <end position="82"/>
    </location>
</feature>
<dbReference type="InterPro" id="IPR007404">
    <property type="entry name" value="YdjM-like"/>
</dbReference>
<evidence type="ECO:0000256" key="1">
    <source>
        <dbReference type="SAM" id="Phobius"/>
    </source>
</evidence>
<feature type="transmembrane region" description="Helical" evidence="1">
    <location>
        <begin position="128"/>
        <end position="150"/>
    </location>
</feature>
<proteinExistence type="predicted"/>
<dbReference type="InterPro" id="IPR053170">
    <property type="entry name" value="Transcription_regulator"/>
</dbReference>
<evidence type="ECO:0008006" key="3">
    <source>
        <dbReference type="Google" id="ProtNLM"/>
    </source>
</evidence>
<feature type="transmembrane region" description="Helical" evidence="1">
    <location>
        <begin position="88"/>
        <end position="107"/>
    </location>
</feature>
<organism evidence="2">
    <name type="scientific">marine sediment metagenome</name>
    <dbReference type="NCBI Taxonomy" id="412755"/>
    <lineage>
        <taxon>unclassified sequences</taxon>
        <taxon>metagenomes</taxon>
        <taxon>ecological metagenomes</taxon>
    </lineage>
</organism>
<accession>A0A0F9P3X0</accession>
<evidence type="ECO:0000313" key="2">
    <source>
        <dbReference type="EMBL" id="KKN26520.1"/>
    </source>
</evidence>
<dbReference type="PANTHER" id="PTHR40031:SF1">
    <property type="entry name" value="MEMBRANE-BOUND METAL-DEPENDENT HYDROLASE"/>
    <property type="match status" value="1"/>
</dbReference>
<dbReference type="Pfam" id="PF04307">
    <property type="entry name" value="YdjM"/>
    <property type="match status" value="1"/>
</dbReference>
<keyword evidence="1" id="KW-0812">Transmembrane</keyword>
<name>A0A0F9P3X0_9ZZZZ</name>
<protein>
    <recommendedName>
        <fullName evidence="3">Metal-dependent hydrolase</fullName>
    </recommendedName>
</protein>
<gene>
    <name evidence="2" type="ORF">LCGC14_0873820</name>
</gene>
<keyword evidence="1" id="KW-1133">Transmembrane helix</keyword>
<keyword evidence="1" id="KW-0472">Membrane</keyword>
<comment type="caution">
    <text evidence="2">The sequence shown here is derived from an EMBL/GenBank/DDBJ whole genome shotgun (WGS) entry which is preliminary data.</text>
</comment>